<evidence type="ECO:0000313" key="2">
    <source>
        <dbReference type="Proteomes" id="UP000009135"/>
    </source>
</evidence>
<proteinExistence type="predicted"/>
<dbReference type="Proteomes" id="UP000009135">
    <property type="component" value="Chromosome"/>
</dbReference>
<name>H6N6P1_MYCHN</name>
<protein>
    <submittedName>
        <fullName evidence="1">Uncharacterized protein</fullName>
    </submittedName>
</protein>
<dbReference type="KEGG" id="mhe:MHC_02235"/>
<organism evidence="1 2">
    <name type="scientific">Mycoplasma haemocanis (strain Illinois)</name>
    <dbReference type="NCBI Taxonomy" id="1111676"/>
    <lineage>
        <taxon>Bacteria</taxon>
        <taxon>Bacillati</taxon>
        <taxon>Mycoplasmatota</taxon>
        <taxon>Mollicutes</taxon>
        <taxon>Mycoplasmataceae</taxon>
        <taxon>Mycoplasma</taxon>
    </lineage>
</organism>
<sequence>MAILKLLVGVGAVGGVVVGGALSYKLGIFDGKVVPSTVKQRLKKGGYELISESSKDQWKTSFNAFKSDSSFISEINKHSDKDAILTNADDGEKGKVALEKMCNSYLKGSDDFENASKWCVLRMQDKSPSKGWLPLTDGNNDAGANKTKWESAFETHKTALSNNNIKGITTSTQKEQGHTLLKQWCTDNLPLPFNKDRASIFANASHWCSVP</sequence>
<evidence type="ECO:0000313" key="1">
    <source>
        <dbReference type="EMBL" id="AEW45313.1"/>
    </source>
</evidence>
<dbReference type="HOGENOM" id="CLU_1319757_0_0_14"/>
<dbReference type="AlphaFoldDB" id="H6N6P1"/>
<reference evidence="1 2" key="1">
    <citation type="journal article" date="2012" name="J. Bacteriol.">
        <title>Complete genome sequence of Mycoplasma haemocanis strain Illinois.</title>
        <authorList>
            <person name="do Nascimento N.C."/>
            <person name="Guimaraes A.M."/>
            <person name="Santos A.P."/>
            <person name="Sanmiguel P.J."/>
            <person name="Messick J.B."/>
        </authorList>
    </citation>
    <scope>NUCLEOTIDE SEQUENCE [LARGE SCALE GENOMIC DNA]</scope>
    <source>
        <strain evidence="1 2">Illinois</strain>
    </source>
</reference>
<dbReference type="EMBL" id="CP003199">
    <property type="protein sequence ID" value="AEW45313.1"/>
    <property type="molecule type" value="Genomic_DNA"/>
</dbReference>
<gene>
    <name evidence="1" type="ordered locus">MHC_02235</name>
</gene>
<accession>H6N6P1</accession>
<keyword evidence="2" id="KW-1185">Reference proteome</keyword>
<dbReference type="OrthoDB" id="9826779at2"/>